<keyword evidence="9 10" id="KW-0742">SOS response</keyword>
<dbReference type="PROSITE" id="PS00618">
    <property type="entry name" value="RECF_2"/>
    <property type="match status" value="1"/>
</dbReference>
<evidence type="ECO:0000256" key="9">
    <source>
        <dbReference type="HAMAP-Rule" id="MF_00365"/>
    </source>
</evidence>
<sequence length="379" mass="41156">MRLLALQVQDFRNLPQVQLSPSPHSTIAVGQNGQGKTNLLEALYFLATLKPLRAGRLSELVRWGTKSALVTGRFLLKGAEREISVEVGGGTRQAFVDGKKAPSLEEYFGGVSVVAFTPDDLEVIKGGPDARRSFLDRAVFNRFPAFLRESREYARALKNRNRLLREGHAVEAAYLEAYDETLAKAGARIYARRRALMAELAPRAQATFASIGRTVDPATYGYHPSHLGGDFATADEPTLAAALRESLNERLRRDLDRGFTSVGPHADDVSVTLGGRSARAYASQGQQRALVLGWKIAEIENLEAAMGFLPLLLLDDVSSELDPERNAYLMSYLAKSGAQVFLTTTDGSLVRGAAAEDTLWLSVHAGEVVARGTEASPSP</sequence>
<dbReference type="GO" id="GO:0006260">
    <property type="term" value="P:DNA replication"/>
    <property type="evidence" value="ECO:0007669"/>
    <property type="project" value="UniProtKB-UniRule"/>
</dbReference>
<comment type="caution">
    <text evidence="12">The sequence shown here is derived from an EMBL/GenBank/DDBJ whole genome shotgun (WGS) entry which is preliminary data.</text>
</comment>
<dbReference type="SUPFAM" id="SSF52540">
    <property type="entry name" value="P-loop containing nucleoside triphosphate hydrolases"/>
    <property type="match status" value="1"/>
</dbReference>
<dbReference type="GO" id="GO:0009432">
    <property type="term" value="P:SOS response"/>
    <property type="evidence" value="ECO:0007669"/>
    <property type="project" value="UniProtKB-UniRule"/>
</dbReference>
<dbReference type="InterPro" id="IPR001238">
    <property type="entry name" value="DNA-binding_RecF"/>
</dbReference>
<evidence type="ECO:0000256" key="4">
    <source>
        <dbReference type="ARBA" id="ARBA00022490"/>
    </source>
</evidence>
<evidence type="ECO:0000256" key="3">
    <source>
        <dbReference type="ARBA" id="ARBA00020170"/>
    </source>
</evidence>
<dbReference type="RefSeq" id="WP_169347627.1">
    <property type="nucleotide sequence ID" value="NZ_JABBJJ010000133.1"/>
</dbReference>
<dbReference type="AlphaFoldDB" id="A0A848LKW5"/>
<name>A0A848LKW5_9BACT</name>
<keyword evidence="9 10" id="KW-0227">DNA damage</keyword>
<dbReference type="GO" id="GO:0005524">
    <property type="term" value="F:ATP binding"/>
    <property type="evidence" value="ECO:0007669"/>
    <property type="project" value="UniProtKB-UniRule"/>
</dbReference>
<feature type="domain" description="RecF/RecN/SMC N-terminal" evidence="11">
    <location>
        <begin position="5"/>
        <end position="353"/>
    </location>
</feature>
<keyword evidence="9 10" id="KW-0234">DNA repair</keyword>
<keyword evidence="7 9" id="KW-0067">ATP-binding</keyword>
<evidence type="ECO:0000313" key="13">
    <source>
        <dbReference type="Proteomes" id="UP000518300"/>
    </source>
</evidence>
<evidence type="ECO:0000256" key="6">
    <source>
        <dbReference type="ARBA" id="ARBA00022741"/>
    </source>
</evidence>
<dbReference type="InterPro" id="IPR018078">
    <property type="entry name" value="DNA-binding_RecF_CS"/>
</dbReference>
<dbReference type="NCBIfam" id="TIGR00611">
    <property type="entry name" value="recf"/>
    <property type="match status" value="1"/>
</dbReference>
<dbReference type="EMBL" id="JABBJJ010000133">
    <property type="protein sequence ID" value="NMO18359.1"/>
    <property type="molecule type" value="Genomic_DNA"/>
</dbReference>
<dbReference type="PANTHER" id="PTHR32182">
    <property type="entry name" value="DNA REPLICATION AND REPAIR PROTEIN RECF"/>
    <property type="match status" value="1"/>
</dbReference>
<dbReference type="Gene3D" id="1.20.1050.90">
    <property type="entry name" value="RecF/RecN/SMC, N-terminal domain"/>
    <property type="match status" value="1"/>
</dbReference>
<evidence type="ECO:0000259" key="11">
    <source>
        <dbReference type="Pfam" id="PF02463"/>
    </source>
</evidence>
<proteinExistence type="inferred from homology"/>
<dbReference type="GO" id="GO:0000731">
    <property type="term" value="P:DNA synthesis involved in DNA repair"/>
    <property type="evidence" value="ECO:0007669"/>
    <property type="project" value="TreeGrafter"/>
</dbReference>
<dbReference type="HAMAP" id="MF_00365">
    <property type="entry name" value="RecF"/>
    <property type="match status" value="1"/>
</dbReference>
<evidence type="ECO:0000256" key="8">
    <source>
        <dbReference type="ARBA" id="ARBA00023125"/>
    </source>
</evidence>
<keyword evidence="8 9" id="KW-0238">DNA-binding</keyword>
<dbReference type="GO" id="GO:0006302">
    <property type="term" value="P:double-strand break repair"/>
    <property type="evidence" value="ECO:0007669"/>
    <property type="project" value="TreeGrafter"/>
</dbReference>
<dbReference type="InterPro" id="IPR003395">
    <property type="entry name" value="RecF/RecN/SMC_N"/>
</dbReference>
<keyword evidence="6 9" id="KW-0547">Nucleotide-binding</keyword>
<comment type="similarity">
    <text evidence="2 9 10">Belongs to the RecF family.</text>
</comment>
<evidence type="ECO:0000256" key="7">
    <source>
        <dbReference type="ARBA" id="ARBA00022840"/>
    </source>
</evidence>
<dbReference type="Gene3D" id="3.40.50.300">
    <property type="entry name" value="P-loop containing nucleotide triphosphate hydrolases"/>
    <property type="match status" value="1"/>
</dbReference>
<keyword evidence="5 9" id="KW-0235">DNA replication</keyword>
<keyword evidence="4 9" id="KW-0963">Cytoplasm</keyword>
<keyword evidence="13" id="KW-1185">Reference proteome</keyword>
<comment type="subcellular location">
    <subcellularLocation>
        <location evidence="1 9 10">Cytoplasm</location>
    </subcellularLocation>
</comment>
<comment type="function">
    <text evidence="9 10">The RecF protein is involved in DNA metabolism; it is required for DNA replication and normal SOS inducibility. RecF binds preferentially to single-stranded, linear DNA. It also seems to bind ATP.</text>
</comment>
<feature type="binding site" evidence="9">
    <location>
        <begin position="30"/>
        <end position="37"/>
    </location>
    <ligand>
        <name>ATP</name>
        <dbReference type="ChEBI" id="CHEBI:30616"/>
    </ligand>
</feature>
<evidence type="ECO:0000313" key="12">
    <source>
        <dbReference type="EMBL" id="NMO18359.1"/>
    </source>
</evidence>
<dbReference type="InterPro" id="IPR027417">
    <property type="entry name" value="P-loop_NTPase"/>
</dbReference>
<dbReference type="GO" id="GO:0005737">
    <property type="term" value="C:cytoplasm"/>
    <property type="evidence" value="ECO:0007669"/>
    <property type="project" value="UniProtKB-SubCell"/>
</dbReference>
<dbReference type="GO" id="GO:0003697">
    <property type="term" value="F:single-stranded DNA binding"/>
    <property type="evidence" value="ECO:0007669"/>
    <property type="project" value="UniProtKB-UniRule"/>
</dbReference>
<evidence type="ECO:0000256" key="5">
    <source>
        <dbReference type="ARBA" id="ARBA00022705"/>
    </source>
</evidence>
<reference evidence="12 13" key="1">
    <citation type="submission" date="2020-04" db="EMBL/GenBank/DDBJ databases">
        <title>Draft genome of Pyxidicoccus fallax type strain.</title>
        <authorList>
            <person name="Whitworth D.E."/>
        </authorList>
    </citation>
    <scope>NUCLEOTIDE SEQUENCE [LARGE SCALE GENOMIC DNA]</scope>
    <source>
        <strain evidence="12 13">DSM 14698</strain>
    </source>
</reference>
<dbReference type="Proteomes" id="UP000518300">
    <property type="component" value="Unassembled WGS sequence"/>
</dbReference>
<dbReference type="Pfam" id="PF02463">
    <property type="entry name" value="SMC_N"/>
    <property type="match status" value="1"/>
</dbReference>
<organism evidence="12 13">
    <name type="scientific">Pyxidicoccus fallax</name>
    <dbReference type="NCBI Taxonomy" id="394095"/>
    <lineage>
        <taxon>Bacteria</taxon>
        <taxon>Pseudomonadati</taxon>
        <taxon>Myxococcota</taxon>
        <taxon>Myxococcia</taxon>
        <taxon>Myxococcales</taxon>
        <taxon>Cystobacterineae</taxon>
        <taxon>Myxococcaceae</taxon>
        <taxon>Pyxidicoccus</taxon>
    </lineage>
</organism>
<dbReference type="InterPro" id="IPR042174">
    <property type="entry name" value="RecF_2"/>
</dbReference>
<dbReference type="PANTHER" id="PTHR32182:SF0">
    <property type="entry name" value="DNA REPLICATION AND REPAIR PROTEIN RECF"/>
    <property type="match status" value="1"/>
</dbReference>
<evidence type="ECO:0000256" key="10">
    <source>
        <dbReference type="RuleBase" id="RU000578"/>
    </source>
</evidence>
<evidence type="ECO:0000256" key="2">
    <source>
        <dbReference type="ARBA" id="ARBA00008016"/>
    </source>
</evidence>
<accession>A0A848LKW5</accession>
<evidence type="ECO:0000256" key="1">
    <source>
        <dbReference type="ARBA" id="ARBA00004496"/>
    </source>
</evidence>
<protein>
    <recommendedName>
        <fullName evidence="3 9">DNA replication and repair protein RecF</fullName>
    </recommendedName>
</protein>
<gene>
    <name evidence="9" type="primary">recF</name>
    <name evidence="12" type="ORF">HG543_26375</name>
</gene>